<sequence>MALFGVQLLQVVPHRKICVVYIIQALCMLLVCLAQFFNKMIITSLLLSFIPAALLVMALQGQLSQQPCGLKMRLLRMLGYIALVFALMAAINKFMKILLWHEADEHINKFVRAKFGLEDSIDFHVGLYLCSDGFGWLDWSSIVRLMQTLNLPLYLITHLVCLTALGIALVQQHSHGLSNCYLNTILQTWHNCYSHNFFPVFCAFLGALAVTTLRMKFIWAPYICLFASVCVSDSAAYQWLLHRFMKITGMKVSSGWMPNGGPFH</sequence>
<evidence type="ECO:0000313" key="10">
    <source>
        <dbReference type="Proteomes" id="UP001209878"/>
    </source>
</evidence>
<proteinExistence type="inferred from homology"/>
<comment type="subcellular location">
    <subcellularLocation>
        <location evidence="1">Membrane</location>
        <topology evidence="1">Multi-pass membrane protein</topology>
    </subcellularLocation>
</comment>
<feature type="transmembrane region" description="Helical" evidence="8">
    <location>
        <begin position="151"/>
        <end position="171"/>
    </location>
</feature>
<feature type="transmembrane region" description="Helical" evidence="8">
    <location>
        <begin position="192"/>
        <end position="213"/>
    </location>
</feature>
<keyword evidence="10" id="KW-1185">Reference proteome</keyword>
<feature type="transmembrane region" description="Helical" evidence="8">
    <location>
        <begin position="219"/>
        <end position="241"/>
    </location>
</feature>
<evidence type="ECO:0000256" key="5">
    <source>
        <dbReference type="ARBA" id="ARBA00022692"/>
    </source>
</evidence>
<dbReference type="PANTHER" id="PTHR31488:SF3">
    <property type="entry name" value="C-MANNOSYLTRANSFERASE DPY19L3"/>
    <property type="match status" value="1"/>
</dbReference>
<dbReference type="Pfam" id="PF10034">
    <property type="entry name" value="Dpy19"/>
    <property type="match status" value="1"/>
</dbReference>
<reference evidence="9" key="1">
    <citation type="journal article" date="2023" name="Mol. Biol. Evol.">
        <title>Third-Generation Sequencing Reveals the Adaptive Role of the Epigenome in Three Deep-Sea Polychaetes.</title>
        <authorList>
            <person name="Perez M."/>
            <person name="Aroh O."/>
            <person name="Sun Y."/>
            <person name="Lan Y."/>
            <person name="Juniper S.K."/>
            <person name="Young C.R."/>
            <person name="Angers B."/>
            <person name="Qian P.Y."/>
        </authorList>
    </citation>
    <scope>NUCLEOTIDE SEQUENCE</scope>
    <source>
        <strain evidence="9">R07B-5</strain>
    </source>
</reference>
<organism evidence="9 10">
    <name type="scientific">Ridgeia piscesae</name>
    <name type="common">Tubeworm</name>
    <dbReference type="NCBI Taxonomy" id="27915"/>
    <lineage>
        <taxon>Eukaryota</taxon>
        <taxon>Metazoa</taxon>
        <taxon>Spiralia</taxon>
        <taxon>Lophotrochozoa</taxon>
        <taxon>Annelida</taxon>
        <taxon>Polychaeta</taxon>
        <taxon>Sedentaria</taxon>
        <taxon>Canalipalpata</taxon>
        <taxon>Sabellida</taxon>
        <taxon>Siboglinidae</taxon>
        <taxon>Ridgeia</taxon>
    </lineage>
</organism>
<keyword evidence="5 8" id="KW-0812">Transmembrane</keyword>
<protein>
    <submittedName>
        <fullName evidence="9">Uncharacterized protein</fullName>
    </submittedName>
</protein>
<evidence type="ECO:0000256" key="3">
    <source>
        <dbReference type="ARBA" id="ARBA00022676"/>
    </source>
</evidence>
<feature type="transmembrane region" description="Helical" evidence="8">
    <location>
        <begin position="73"/>
        <end position="91"/>
    </location>
</feature>
<dbReference type="GO" id="GO:0000030">
    <property type="term" value="F:mannosyltransferase activity"/>
    <property type="evidence" value="ECO:0007669"/>
    <property type="project" value="TreeGrafter"/>
</dbReference>
<dbReference type="InterPro" id="IPR018732">
    <property type="entry name" value="Dpy-19/Dpy-19-like"/>
</dbReference>
<gene>
    <name evidence="9" type="ORF">NP493_225g02009</name>
</gene>
<evidence type="ECO:0000256" key="6">
    <source>
        <dbReference type="ARBA" id="ARBA00022989"/>
    </source>
</evidence>
<dbReference type="Proteomes" id="UP001209878">
    <property type="component" value="Unassembled WGS sequence"/>
</dbReference>
<keyword evidence="6 8" id="KW-1133">Transmembrane helix</keyword>
<dbReference type="EMBL" id="JAODUO010000225">
    <property type="protein sequence ID" value="KAK2185728.1"/>
    <property type="molecule type" value="Genomic_DNA"/>
</dbReference>
<dbReference type="GO" id="GO:0005637">
    <property type="term" value="C:nuclear inner membrane"/>
    <property type="evidence" value="ECO:0007669"/>
    <property type="project" value="TreeGrafter"/>
</dbReference>
<feature type="transmembrane region" description="Helical" evidence="8">
    <location>
        <begin position="17"/>
        <end position="36"/>
    </location>
</feature>
<evidence type="ECO:0000313" key="9">
    <source>
        <dbReference type="EMBL" id="KAK2185728.1"/>
    </source>
</evidence>
<evidence type="ECO:0000256" key="7">
    <source>
        <dbReference type="ARBA" id="ARBA00023136"/>
    </source>
</evidence>
<dbReference type="PANTHER" id="PTHR31488">
    <property type="entry name" value="DPY-19-LIKE 1, LIKE (H. SAPIENS)"/>
    <property type="match status" value="1"/>
</dbReference>
<evidence type="ECO:0000256" key="4">
    <source>
        <dbReference type="ARBA" id="ARBA00022679"/>
    </source>
</evidence>
<feature type="transmembrane region" description="Helical" evidence="8">
    <location>
        <begin position="42"/>
        <end position="61"/>
    </location>
</feature>
<keyword evidence="7 8" id="KW-0472">Membrane</keyword>
<evidence type="ECO:0000256" key="8">
    <source>
        <dbReference type="SAM" id="Phobius"/>
    </source>
</evidence>
<comment type="similarity">
    <text evidence="2">Belongs to the dpy-19 family.</text>
</comment>
<keyword evidence="3" id="KW-0328">Glycosyltransferase</keyword>
<keyword evidence="4" id="KW-0808">Transferase</keyword>
<evidence type="ECO:0000256" key="1">
    <source>
        <dbReference type="ARBA" id="ARBA00004141"/>
    </source>
</evidence>
<comment type="caution">
    <text evidence="9">The sequence shown here is derived from an EMBL/GenBank/DDBJ whole genome shotgun (WGS) entry which is preliminary data.</text>
</comment>
<dbReference type="AlphaFoldDB" id="A0AAD9P062"/>
<evidence type="ECO:0000256" key="2">
    <source>
        <dbReference type="ARBA" id="ARBA00008744"/>
    </source>
</evidence>
<name>A0AAD9P062_RIDPI</name>
<accession>A0AAD9P062</accession>